<proteinExistence type="predicted"/>
<feature type="domain" description="DUF1521" evidence="1">
    <location>
        <begin position="89"/>
        <end position="199"/>
    </location>
</feature>
<dbReference type="OrthoDB" id="6190919at2"/>
<dbReference type="Proteomes" id="UP000196573">
    <property type="component" value="Unassembled WGS sequence"/>
</dbReference>
<reference evidence="2 3" key="1">
    <citation type="submission" date="2017-03" db="EMBL/GenBank/DDBJ databases">
        <authorList>
            <person name="Afonso C.L."/>
            <person name="Miller P.J."/>
            <person name="Scott M.A."/>
            <person name="Spackman E."/>
            <person name="Goraichik I."/>
            <person name="Dimitrov K.M."/>
            <person name="Suarez D.L."/>
            <person name="Swayne D.E."/>
        </authorList>
    </citation>
    <scope>NUCLEOTIDE SEQUENCE [LARGE SCALE GENOMIC DNA]</scope>
    <source>
        <strain evidence="2">SB41UT1</strain>
    </source>
</reference>
<dbReference type="AlphaFoldDB" id="A0A1X7AQS0"/>
<evidence type="ECO:0000259" key="1">
    <source>
        <dbReference type="Pfam" id="PF07481"/>
    </source>
</evidence>
<dbReference type="EMBL" id="FWPT01000012">
    <property type="protein sequence ID" value="SMA50439.1"/>
    <property type="molecule type" value="Genomic_DNA"/>
</dbReference>
<organism evidence="2 3">
    <name type="scientific">Parendozoicomonas haliclonae</name>
    <dbReference type="NCBI Taxonomy" id="1960125"/>
    <lineage>
        <taxon>Bacteria</taxon>
        <taxon>Pseudomonadati</taxon>
        <taxon>Pseudomonadota</taxon>
        <taxon>Gammaproteobacteria</taxon>
        <taxon>Oceanospirillales</taxon>
        <taxon>Endozoicomonadaceae</taxon>
        <taxon>Parendozoicomonas</taxon>
    </lineage>
</organism>
<dbReference type="Pfam" id="PF07481">
    <property type="entry name" value="DUF1521"/>
    <property type="match status" value="1"/>
</dbReference>
<name>A0A1X7AQS0_9GAMM</name>
<keyword evidence="3" id="KW-1185">Reference proteome</keyword>
<gene>
    <name evidence="2" type="ORF">EHSB41UT_04237</name>
</gene>
<dbReference type="InterPro" id="IPR011086">
    <property type="entry name" value="DUF1521"/>
</dbReference>
<protein>
    <recommendedName>
        <fullName evidence="1">DUF1521 domain-containing protein</fullName>
    </recommendedName>
</protein>
<accession>A0A1X7AQS0</accession>
<evidence type="ECO:0000313" key="2">
    <source>
        <dbReference type="EMBL" id="SMA50439.1"/>
    </source>
</evidence>
<sequence>MAGIQTGGNIGGVQQTQGLDASKIHDKKLSIGDLSMLIFMEKSTLLDKEIRNQVGIVHKKNEQMKMLSDIQAKMMNQKTTTQAVSENTWSVNHDKDPKEIALDNGYKIQIHGEKESWTIVDANGNNTKIWGDPHVNEGDRKGSKQWDFQKDATFVLDDGTKITCKCKDKGRKDKNIFSDELIITKANQSIHVTGIADNNPQIDGPALDGAAKDAAFNDGYLFKMGDQVDDWLFNGEEITGDFKNVTEGKGELINEHATAQSANDNLNNSLSTEERNLLNELGITVYDASGVGILTPEEINNLSEQIKNAKETLTSMSQLDMVKLQSLTGKYEQTNSLASQIQKQALNQAKEIIRNIA</sequence>
<evidence type="ECO:0000313" key="3">
    <source>
        <dbReference type="Proteomes" id="UP000196573"/>
    </source>
</evidence>
<dbReference type="RefSeq" id="WP_087112872.1">
    <property type="nucleotide sequence ID" value="NZ_CBCSCN010000005.1"/>
</dbReference>